<gene>
    <name evidence="7 8" type="primary">ybeY</name>
    <name evidence="8" type="ORF">Pla123a_48240</name>
</gene>
<evidence type="ECO:0000256" key="7">
    <source>
        <dbReference type="HAMAP-Rule" id="MF_00009"/>
    </source>
</evidence>
<evidence type="ECO:0000256" key="5">
    <source>
        <dbReference type="ARBA" id="ARBA00022801"/>
    </source>
</evidence>
<keyword evidence="5 7" id="KW-0378">Hydrolase</keyword>
<keyword evidence="7" id="KW-0698">rRNA processing</keyword>
<dbReference type="RefSeq" id="WP_146591766.1">
    <property type="nucleotide sequence ID" value="NZ_SJPO01000018.1"/>
</dbReference>
<keyword evidence="7" id="KW-0690">Ribosome biogenesis</keyword>
<reference evidence="8 9" key="1">
    <citation type="submission" date="2019-02" db="EMBL/GenBank/DDBJ databases">
        <title>Deep-cultivation of Planctomycetes and their phenomic and genomic characterization uncovers novel biology.</title>
        <authorList>
            <person name="Wiegand S."/>
            <person name="Jogler M."/>
            <person name="Boedeker C."/>
            <person name="Pinto D."/>
            <person name="Vollmers J."/>
            <person name="Rivas-Marin E."/>
            <person name="Kohn T."/>
            <person name="Peeters S.H."/>
            <person name="Heuer A."/>
            <person name="Rast P."/>
            <person name="Oberbeckmann S."/>
            <person name="Bunk B."/>
            <person name="Jeske O."/>
            <person name="Meyerdierks A."/>
            <person name="Storesund J.E."/>
            <person name="Kallscheuer N."/>
            <person name="Luecker S."/>
            <person name="Lage O.M."/>
            <person name="Pohl T."/>
            <person name="Merkel B.J."/>
            <person name="Hornburger P."/>
            <person name="Mueller R.-W."/>
            <person name="Bruemmer F."/>
            <person name="Labrenz M."/>
            <person name="Spormann A.M."/>
            <person name="Op Den Camp H."/>
            <person name="Overmann J."/>
            <person name="Amann R."/>
            <person name="Jetten M.S.M."/>
            <person name="Mascher T."/>
            <person name="Medema M.H."/>
            <person name="Devos D.P."/>
            <person name="Kaster A.-K."/>
            <person name="Ovreas L."/>
            <person name="Rohde M."/>
            <person name="Galperin M.Y."/>
            <person name="Jogler C."/>
        </authorList>
    </citation>
    <scope>NUCLEOTIDE SEQUENCE [LARGE SCALE GENOMIC DNA]</scope>
    <source>
        <strain evidence="8 9">Pla123a</strain>
    </source>
</reference>
<protein>
    <recommendedName>
        <fullName evidence="7">Endoribonuclease YbeY</fullName>
        <ecNumber evidence="7">3.1.-.-</ecNumber>
    </recommendedName>
</protein>
<feature type="binding site" evidence="7">
    <location>
        <position position="107"/>
    </location>
    <ligand>
        <name>Zn(2+)</name>
        <dbReference type="ChEBI" id="CHEBI:29105"/>
        <note>catalytic</note>
    </ligand>
</feature>
<accession>A0A5C5XU52</accession>
<keyword evidence="4 7" id="KW-0255">Endonuclease</keyword>
<dbReference type="Gene3D" id="3.40.390.30">
    <property type="entry name" value="Metalloproteases ('zincins'), catalytic domain"/>
    <property type="match status" value="1"/>
</dbReference>
<dbReference type="GO" id="GO:0004521">
    <property type="term" value="F:RNA endonuclease activity"/>
    <property type="evidence" value="ECO:0007669"/>
    <property type="project" value="UniProtKB-UniRule"/>
</dbReference>
<dbReference type="HAMAP" id="MF_00009">
    <property type="entry name" value="Endoribonucl_YbeY"/>
    <property type="match status" value="1"/>
</dbReference>
<dbReference type="SUPFAM" id="SSF55486">
    <property type="entry name" value="Metalloproteases ('zincins'), catalytic domain"/>
    <property type="match status" value="1"/>
</dbReference>
<evidence type="ECO:0000256" key="4">
    <source>
        <dbReference type="ARBA" id="ARBA00022759"/>
    </source>
</evidence>
<comment type="cofactor">
    <cofactor evidence="7">
        <name>Zn(2+)</name>
        <dbReference type="ChEBI" id="CHEBI:29105"/>
    </cofactor>
    <text evidence="7">Binds 1 zinc ion.</text>
</comment>
<evidence type="ECO:0000256" key="2">
    <source>
        <dbReference type="ARBA" id="ARBA00022722"/>
    </source>
</evidence>
<organism evidence="8 9">
    <name type="scientific">Posidoniimonas polymericola</name>
    <dbReference type="NCBI Taxonomy" id="2528002"/>
    <lineage>
        <taxon>Bacteria</taxon>
        <taxon>Pseudomonadati</taxon>
        <taxon>Planctomycetota</taxon>
        <taxon>Planctomycetia</taxon>
        <taxon>Pirellulales</taxon>
        <taxon>Lacipirellulaceae</taxon>
        <taxon>Posidoniimonas</taxon>
    </lineage>
</organism>
<dbReference type="GO" id="GO:0004222">
    <property type="term" value="F:metalloendopeptidase activity"/>
    <property type="evidence" value="ECO:0007669"/>
    <property type="project" value="InterPro"/>
</dbReference>
<evidence type="ECO:0000313" key="9">
    <source>
        <dbReference type="Proteomes" id="UP000318478"/>
    </source>
</evidence>
<dbReference type="NCBIfam" id="TIGR00043">
    <property type="entry name" value="rRNA maturation RNase YbeY"/>
    <property type="match status" value="1"/>
</dbReference>
<name>A0A5C5XU52_9BACT</name>
<dbReference type="Pfam" id="PF02130">
    <property type="entry name" value="YbeY"/>
    <property type="match status" value="1"/>
</dbReference>
<proteinExistence type="inferred from homology"/>
<comment type="function">
    <text evidence="7">Single strand-specific metallo-endoribonuclease involved in late-stage 70S ribosome quality control and in maturation of the 3' terminus of the 16S rRNA.</text>
</comment>
<dbReference type="EC" id="3.1.-.-" evidence="7"/>
<feature type="binding site" evidence="7">
    <location>
        <position position="111"/>
    </location>
    <ligand>
        <name>Zn(2+)</name>
        <dbReference type="ChEBI" id="CHEBI:29105"/>
        <note>catalytic</note>
    </ligand>
</feature>
<dbReference type="Proteomes" id="UP000318478">
    <property type="component" value="Unassembled WGS sequence"/>
</dbReference>
<keyword evidence="9" id="KW-1185">Reference proteome</keyword>
<feature type="binding site" evidence="7">
    <location>
        <position position="117"/>
    </location>
    <ligand>
        <name>Zn(2+)</name>
        <dbReference type="ChEBI" id="CHEBI:29105"/>
        <note>catalytic</note>
    </ligand>
</feature>
<keyword evidence="7" id="KW-0963">Cytoplasm</keyword>
<dbReference type="GO" id="GO:0008270">
    <property type="term" value="F:zinc ion binding"/>
    <property type="evidence" value="ECO:0007669"/>
    <property type="project" value="UniProtKB-UniRule"/>
</dbReference>
<dbReference type="OrthoDB" id="9807740at2"/>
<evidence type="ECO:0000313" key="8">
    <source>
        <dbReference type="EMBL" id="TWT65913.1"/>
    </source>
</evidence>
<keyword evidence="6 7" id="KW-0862">Zinc</keyword>
<comment type="similarity">
    <text evidence="1 7">Belongs to the endoribonuclease YbeY family.</text>
</comment>
<comment type="subcellular location">
    <subcellularLocation>
        <location evidence="7">Cytoplasm</location>
    </subcellularLocation>
</comment>
<sequence>MEISVNNSQATLAVDEQRLIDAAAAVLAEAEVADGVLSIAVVDDEQMHKLNREFLDHDYPTDVLSFDLSGGVGPFQGEVIVSSDTAASNAVEYGSPAAQELLLYVIHGTLHLVGYNDKSDDQAAEMRRAEQRWLSRFFPSPTPAPPTGDN</sequence>
<evidence type="ECO:0000256" key="3">
    <source>
        <dbReference type="ARBA" id="ARBA00022723"/>
    </source>
</evidence>
<dbReference type="GO" id="GO:0005737">
    <property type="term" value="C:cytoplasm"/>
    <property type="evidence" value="ECO:0007669"/>
    <property type="project" value="UniProtKB-SubCell"/>
</dbReference>
<evidence type="ECO:0000256" key="6">
    <source>
        <dbReference type="ARBA" id="ARBA00022833"/>
    </source>
</evidence>
<dbReference type="InterPro" id="IPR002036">
    <property type="entry name" value="YbeY"/>
</dbReference>
<dbReference type="PANTHER" id="PTHR46986">
    <property type="entry name" value="ENDORIBONUCLEASE YBEY, CHLOROPLASTIC"/>
    <property type="match status" value="1"/>
</dbReference>
<keyword evidence="2 7" id="KW-0540">Nuclease</keyword>
<dbReference type="InterPro" id="IPR020549">
    <property type="entry name" value="YbeY_CS"/>
</dbReference>
<dbReference type="GO" id="GO:0006364">
    <property type="term" value="P:rRNA processing"/>
    <property type="evidence" value="ECO:0007669"/>
    <property type="project" value="UniProtKB-UniRule"/>
</dbReference>
<dbReference type="PANTHER" id="PTHR46986:SF1">
    <property type="entry name" value="ENDORIBONUCLEASE YBEY, CHLOROPLASTIC"/>
    <property type="match status" value="1"/>
</dbReference>
<comment type="caution">
    <text evidence="8">The sequence shown here is derived from an EMBL/GenBank/DDBJ whole genome shotgun (WGS) entry which is preliminary data.</text>
</comment>
<dbReference type="PROSITE" id="PS01306">
    <property type="entry name" value="UPF0054"/>
    <property type="match status" value="1"/>
</dbReference>
<dbReference type="InterPro" id="IPR023091">
    <property type="entry name" value="MetalPrtase_cat_dom_sf_prd"/>
</dbReference>
<keyword evidence="3 7" id="KW-0479">Metal-binding</keyword>
<dbReference type="AlphaFoldDB" id="A0A5C5XU52"/>
<dbReference type="EMBL" id="SJPO01000018">
    <property type="protein sequence ID" value="TWT65913.1"/>
    <property type="molecule type" value="Genomic_DNA"/>
</dbReference>
<evidence type="ECO:0000256" key="1">
    <source>
        <dbReference type="ARBA" id="ARBA00010875"/>
    </source>
</evidence>